<reference evidence="1" key="2">
    <citation type="submission" date="2020-11" db="EMBL/GenBank/DDBJ databases">
        <authorList>
            <person name="McCartney M.A."/>
            <person name="Auch B."/>
            <person name="Kono T."/>
            <person name="Mallez S."/>
            <person name="Becker A."/>
            <person name="Gohl D.M."/>
            <person name="Silverstein K.A.T."/>
            <person name="Koren S."/>
            <person name="Bechman K.B."/>
            <person name="Herman A."/>
            <person name="Abrahante J.E."/>
            <person name="Garbe J."/>
        </authorList>
    </citation>
    <scope>NUCLEOTIDE SEQUENCE</scope>
    <source>
        <strain evidence="1">Duluth1</strain>
        <tissue evidence="1">Whole animal</tissue>
    </source>
</reference>
<evidence type="ECO:0000313" key="1">
    <source>
        <dbReference type="EMBL" id="KAH3829823.1"/>
    </source>
</evidence>
<dbReference type="AlphaFoldDB" id="A0A9D4H769"/>
<keyword evidence="2" id="KW-1185">Reference proteome</keyword>
<reference evidence="1" key="1">
    <citation type="journal article" date="2019" name="bioRxiv">
        <title>The Genome of the Zebra Mussel, Dreissena polymorpha: A Resource for Invasive Species Research.</title>
        <authorList>
            <person name="McCartney M.A."/>
            <person name="Auch B."/>
            <person name="Kono T."/>
            <person name="Mallez S."/>
            <person name="Zhang Y."/>
            <person name="Obille A."/>
            <person name="Becker A."/>
            <person name="Abrahante J.E."/>
            <person name="Garbe J."/>
            <person name="Badalamenti J.P."/>
            <person name="Herman A."/>
            <person name="Mangelson H."/>
            <person name="Liachko I."/>
            <person name="Sullivan S."/>
            <person name="Sone E.D."/>
            <person name="Koren S."/>
            <person name="Silverstein K.A.T."/>
            <person name="Beckman K.B."/>
            <person name="Gohl D.M."/>
        </authorList>
    </citation>
    <scope>NUCLEOTIDE SEQUENCE</scope>
    <source>
        <strain evidence="1">Duluth1</strain>
        <tissue evidence="1">Whole animal</tissue>
    </source>
</reference>
<evidence type="ECO:0000313" key="2">
    <source>
        <dbReference type="Proteomes" id="UP000828390"/>
    </source>
</evidence>
<gene>
    <name evidence="1" type="ORF">DPMN_103052</name>
</gene>
<dbReference type="Proteomes" id="UP000828390">
    <property type="component" value="Unassembled WGS sequence"/>
</dbReference>
<dbReference type="EMBL" id="JAIWYP010000004">
    <property type="protein sequence ID" value="KAH3829823.1"/>
    <property type="molecule type" value="Genomic_DNA"/>
</dbReference>
<sequence length="91" mass="10187">MPTADDELAMTIAWVFSKNSLAKNHLLPVIVYEMKLTNVFPIIADWTDNTQWCHSEEGSVHVGSSSPYAQLQVKGNHLVAQIVCLECRQLC</sequence>
<organism evidence="1 2">
    <name type="scientific">Dreissena polymorpha</name>
    <name type="common">Zebra mussel</name>
    <name type="synonym">Mytilus polymorpha</name>
    <dbReference type="NCBI Taxonomy" id="45954"/>
    <lineage>
        <taxon>Eukaryota</taxon>
        <taxon>Metazoa</taxon>
        <taxon>Spiralia</taxon>
        <taxon>Lophotrochozoa</taxon>
        <taxon>Mollusca</taxon>
        <taxon>Bivalvia</taxon>
        <taxon>Autobranchia</taxon>
        <taxon>Heteroconchia</taxon>
        <taxon>Euheterodonta</taxon>
        <taxon>Imparidentia</taxon>
        <taxon>Neoheterodontei</taxon>
        <taxon>Myida</taxon>
        <taxon>Dreissenoidea</taxon>
        <taxon>Dreissenidae</taxon>
        <taxon>Dreissena</taxon>
    </lineage>
</organism>
<name>A0A9D4H769_DREPO</name>
<accession>A0A9D4H769</accession>
<proteinExistence type="predicted"/>
<protein>
    <submittedName>
        <fullName evidence="1">Uncharacterized protein</fullName>
    </submittedName>
</protein>
<comment type="caution">
    <text evidence="1">The sequence shown here is derived from an EMBL/GenBank/DDBJ whole genome shotgun (WGS) entry which is preliminary data.</text>
</comment>